<comment type="subcellular location">
    <subcellularLocation>
        <location evidence="1">Cell projection</location>
        <location evidence="1">Cilium</location>
        <location evidence="1">Flagellum</location>
    </subcellularLocation>
    <subcellularLocation>
        <location evidence="2">Cytoplasm</location>
    </subcellularLocation>
</comment>
<dbReference type="InterPro" id="IPR057467">
    <property type="entry name" value="Ig_CFAP65_8th"/>
</dbReference>
<dbReference type="InterPro" id="IPR057470">
    <property type="entry name" value="Ig_CFAP65_7th"/>
</dbReference>
<evidence type="ECO:0000256" key="4">
    <source>
        <dbReference type="ARBA" id="ARBA00022846"/>
    </source>
</evidence>
<dbReference type="PANTHER" id="PTHR46127">
    <property type="entry name" value="CILIA- AND FLAGELLA-ASSOCIATED PROTEIN 65"/>
    <property type="match status" value="1"/>
</dbReference>
<organism evidence="14 15">
    <name type="scientific">Anolis carolinensis</name>
    <name type="common">Green anole</name>
    <name type="synonym">American chameleon</name>
    <dbReference type="NCBI Taxonomy" id="28377"/>
    <lineage>
        <taxon>Eukaryota</taxon>
        <taxon>Metazoa</taxon>
        <taxon>Chordata</taxon>
        <taxon>Craniata</taxon>
        <taxon>Vertebrata</taxon>
        <taxon>Euteleostomi</taxon>
        <taxon>Lepidosauria</taxon>
        <taxon>Squamata</taxon>
        <taxon>Bifurcata</taxon>
        <taxon>Unidentata</taxon>
        <taxon>Episquamata</taxon>
        <taxon>Toxicofera</taxon>
        <taxon>Iguania</taxon>
        <taxon>Dactyloidae</taxon>
        <taxon>Anolis</taxon>
    </lineage>
</organism>
<dbReference type="Pfam" id="PF24507">
    <property type="entry name" value="Ig_CFAP65_4th"/>
    <property type="match status" value="1"/>
</dbReference>
<evidence type="ECO:0000259" key="11">
    <source>
        <dbReference type="Pfam" id="PF24816"/>
    </source>
</evidence>
<dbReference type="Gene3D" id="2.60.40.10">
    <property type="entry name" value="Immunoglobulins"/>
    <property type="match status" value="8"/>
</dbReference>
<proteinExistence type="predicted"/>
<evidence type="ECO:0000256" key="5">
    <source>
        <dbReference type="ARBA" id="ARBA00023069"/>
    </source>
</evidence>
<dbReference type="GO" id="GO:0097225">
    <property type="term" value="C:sperm midpiece"/>
    <property type="evidence" value="ECO:0007669"/>
    <property type="project" value="Ensembl"/>
</dbReference>
<dbReference type="GO" id="GO:0005737">
    <property type="term" value="C:cytoplasm"/>
    <property type="evidence" value="ECO:0000318"/>
    <property type="project" value="GO_Central"/>
</dbReference>
<feature type="domain" description="CFAP65 tenth Ig-like" evidence="9">
    <location>
        <begin position="1179"/>
        <end position="1297"/>
    </location>
</feature>
<evidence type="ECO:0000259" key="13">
    <source>
        <dbReference type="Pfam" id="PF25249"/>
    </source>
</evidence>
<dbReference type="InParanoid" id="G1KDR2"/>
<evidence type="ECO:0000313" key="14">
    <source>
        <dbReference type="Ensembl" id="ENSACAP00000005086.3"/>
    </source>
</evidence>
<dbReference type="InterPro" id="IPR056344">
    <property type="entry name" value="Ig_CFAP65-like_9th"/>
</dbReference>
<dbReference type="GO" id="GO:0007288">
    <property type="term" value="P:sperm axoneme assembly"/>
    <property type="evidence" value="ECO:0000318"/>
    <property type="project" value="GO_Central"/>
</dbReference>
<dbReference type="eggNOG" id="ENOG502QSJW">
    <property type="taxonomic scope" value="Eukaryota"/>
</dbReference>
<feature type="region of interest" description="Disordered" evidence="7">
    <location>
        <begin position="1440"/>
        <end position="1474"/>
    </location>
</feature>
<feature type="domain" description="HYDIN/VesB/CFA65-like Ig-like" evidence="8">
    <location>
        <begin position="138"/>
        <end position="227"/>
    </location>
</feature>
<evidence type="ECO:0000259" key="8">
    <source>
        <dbReference type="Pfam" id="PF22544"/>
    </source>
</evidence>
<evidence type="ECO:0000259" key="10">
    <source>
        <dbReference type="Pfam" id="PF24507"/>
    </source>
</evidence>
<feature type="domain" description="CFAP65 eight Ig-like" evidence="12">
    <location>
        <begin position="882"/>
        <end position="1000"/>
    </location>
</feature>
<dbReference type="GO" id="GO:0036126">
    <property type="term" value="C:sperm flagellum"/>
    <property type="evidence" value="ECO:0000318"/>
    <property type="project" value="GO_Central"/>
</dbReference>
<keyword evidence="15" id="KW-1185">Reference proteome</keyword>
<dbReference type="InterPro" id="IPR052614">
    <property type="entry name" value="CFAP65"/>
</dbReference>
<dbReference type="GO" id="GO:0001669">
    <property type="term" value="C:acrosomal vesicle"/>
    <property type="evidence" value="ECO:0007669"/>
    <property type="project" value="Ensembl"/>
</dbReference>
<dbReference type="Pfam" id="PF24816">
    <property type="entry name" value="Ig_CFAP65__9th"/>
    <property type="match status" value="1"/>
</dbReference>
<dbReference type="Pfam" id="PF25248">
    <property type="entry name" value="Ig_CFAP65_8th"/>
    <property type="match status" value="1"/>
</dbReference>
<dbReference type="SUPFAM" id="SSF49354">
    <property type="entry name" value="PapD-like"/>
    <property type="match status" value="1"/>
</dbReference>
<evidence type="ECO:0000256" key="7">
    <source>
        <dbReference type="SAM" id="MobiDB-lite"/>
    </source>
</evidence>
<feature type="domain" description="CFAP65 seventh Ig-like" evidence="13">
    <location>
        <begin position="772"/>
        <end position="846"/>
    </location>
</feature>
<gene>
    <name evidence="14" type="primary">CFAP65</name>
</gene>
<dbReference type="HOGENOM" id="CLU_000944_1_0_1"/>
<protein>
    <submittedName>
        <fullName evidence="14">Cilia and flagella associated protein 65</fullName>
    </submittedName>
</protein>
<evidence type="ECO:0000259" key="12">
    <source>
        <dbReference type="Pfam" id="PF25248"/>
    </source>
</evidence>
<feature type="compositionally biased region" description="Basic and acidic residues" evidence="7">
    <location>
        <begin position="1440"/>
        <end position="1454"/>
    </location>
</feature>
<dbReference type="Pfam" id="PF24291">
    <property type="entry name" value="Ig_CFAP65"/>
    <property type="match status" value="1"/>
</dbReference>
<dbReference type="Ensembl" id="ENSACAT00000005201.4">
    <property type="protein sequence ID" value="ENSACAP00000005086.3"/>
    <property type="gene ID" value="ENSACAG00000005192.4"/>
</dbReference>
<evidence type="ECO:0000256" key="3">
    <source>
        <dbReference type="ARBA" id="ARBA00022490"/>
    </source>
</evidence>
<dbReference type="InterPro" id="IPR056305">
    <property type="entry name" value="Ig_CFAP65_10th"/>
</dbReference>
<sequence length="1728" mass="194129">MLTHLNRCTTGSDPLQRLSYSGRKQSALRKNKSIFAGIEVVETLNWQGWCLGREFTKHLTLRNVCLKPQKLKFRPPTTHFFITIFPQPIILSPGMSIALPVIFRPLEKKEYEDSILFEKQEGEFSVALRAKLPHLDLLFPDSIQLPACAVHDYTEACFTVYNDGDLLTCFSWEAPSPFSLLPTRGILDPGEKCTVKVIFQPVVALVYDVSAICNFGDPCEKKAIRLKAVAKYPHLLVNVPEDSFEDARLKSFQDVLSFGSVAVGKTVEKCVQIFNVSVVRAPFTVNRPKEGAYRDNVFSCDVIQATAPARGASVIPFQFTPHTVGLKSVDYFTVMPSGNNTRSVLKVTGSCKGPQVSFQHPLVYFSCINLGEYLIQPLEMTNTSDVPAYYQFDIDCKQSVFSIDCPCGILDGLSTITLKVTFQPTHPIICHRRVACLIHHQDPLFLDLIGTCHTETMNPLILTLKHLTKFRTHMARGLTFFPPDILCTMLKEGKLLMDENGALTLPPEILEDKPPEEYPNIEPMVEYFHDGVSSDFAMFPPHVSLSVKEFDFGCCAKLEEIEPLPLSVTNHTKGKVTVIWTKKPSSPFQAIPESSDIPPLKTMAFRITFQPTQLNSLYTAELEGFAFYKVLRNYNNIEESVTMCPSWSLTIRLCGHTFEPGLQHLIPRYTMDYHEVFPPVCRNTTTYRSILLCNVGCTAVHFHMDREKCPAVLVKPNCASVAPGSHQIFLLSTCPVDTVTQHHILSLVPNYCSSFTKEIHLKSRAEPLVLLLESDGNLYFKPTCVGTFSSRTFTIKNCTRLPMLFRWKIQQLDKRFLSVQPAEGTILPNEALAQTWTFTPSEQTKYLLRSWVTVWREQDLPNNKTFESTRYMLRMIGEGSFGTLTAQEEQVDVGNILVGSTQSCEVTLFNSGACSLQYVLNVEQMITGPCDPEEVASDPLAITLDHYKGIVAARGKIFLRATLKPARQLHYSWTISYVIPTPIATTLGEKRSVCCVTASGIYPSICITDACSTGSACGISKLHLWRLFSLDTLNQYLERDPTPQELTFRVPTRHSVERIPPVYTPVMLDFNFGAAPVGSAPSVVVLMLQNNGTIPVNWAFLFPSDQKIDIEYWAESAEFDPSELHQMRIQDNQLFTVSPKSRKLLPGEEQTIHLSHRHDFIGTDRLPVLLKVSHGIVTTESQCRYIHFTSTKHIFTPIAIGTYDPPKQIYELYNGGSTTAVYEIQVDALTKVQEENYQHAVFSCLNPRGEIGPGLTAHTEWIFSPLEAKMYSVEVPIHILEGDSALITFQGIGFDPSVMGETAQFDKVVSSTIPPVSAKLTVPGLTVYLSQPRICLGNIPVYGKCSRLFFLNNASENEAIIFAWRTGTSNVLNITPESGVVQAGESIQCVLTLHASERPCFYNVDLICEVRIYQYEKELKEWENEKARQAVEFTITEKDLNTKKNRKEPSKVRETLPPIKNPQVPHPPVSRSERRLLKDKKASRLWAKPDPPKPYLMHLGVTARSHPIDDFLATYSDDFPQYFLFRKAARTNATDTASLGRSKIKRCPTKVRSWSELGSYTEEEAQLVTDMLSIVIKGLLEETQFQEAVTRSLVEPIPYFCQFWSEESAKQRHSPGDTSITSPPLVCSPKGRLESEDFRGEASPAGTLDLQESLSVIIRKEQFSEQKECMIRMPAFANLTEMVLDNTIQNILVEASRGEVVLTARPRVIALPPPYSQKSILKNCRREG</sequence>
<reference evidence="14 15" key="1">
    <citation type="submission" date="2009-12" db="EMBL/GenBank/DDBJ databases">
        <title>The Genome Sequence of Anolis carolinensis (Green Anole Lizard).</title>
        <authorList>
            <consortium name="The Genome Sequencing Platform"/>
            <person name="Di Palma F."/>
            <person name="Alfoldi J."/>
            <person name="Heiman D."/>
            <person name="Young S."/>
            <person name="Grabherr M."/>
            <person name="Johnson J."/>
            <person name="Lander E.S."/>
            <person name="Lindblad-Toh K."/>
        </authorList>
    </citation>
    <scope>NUCLEOTIDE SEQUENCE [LARGE SCALE GENOMIC DNA]</scope>
    <source>
        <strain evidence="14 15">JBL SC #1</strain>
    </source>
</reference>
<feature type="domain" description="CFAP65-like ninth Ig-like" evidence="11">
    <location>
        <begin position="1003"/>
        <end position="1175"/>
    </location>
</feature>
<keyword evidence="6" id="KW-0966">Cell projection</keyword>
<keyword evidence="5" id="KW-0969">Cilium</keyword>
<dbReference type="Bgee" id="ENSACAG00000005192">
    <property type="expression patterns" value="Expressed in brain and 4 other cell types or tissues"/>
</dbReference>
<evidence type="ECO:0000256" key="1">
    <source>
        <dbReference type="ARBA" id="ARBA00004230"/>
    </source>
</evidence>
<dbReference type="InterPro" id="IPR053879">
    <property type="entry name" value="HYDIN_VesB_CFA65-like_Ig"/>
</dbReference>
<dbReference type="InterPro" id="IPR058536">
    <property type="entry name" value="Ig_CFAP65_4th"/>
</dbReference>
<dbReference type="GeneTree" id="ENSGT00430000031142"/>
<name>G1KDR2_ANOCA</name>
<evidence type="ECO:0000259" key="9">
    <source>
        <dbReference type="Pfam" id="PF24291"/>
    </source>
</evidence>
<evidence type="ECO:0000313" key="15">
    <source>
        <dbReference type="Proteomes" id="UP000001646"/>
    </source>
</evidence>
<evidence type="ECO:0000256" key="2">
    <source>
        <dbReference type="ARBA" id="ARBA00004496"/>
    </source>
</evidence>
<accession>G1KDR2</accession>
<feature type="domain" description="CFAP65 fourth Ig-like" evidence="10">
    <location>
        <begin position="363"/>
        <end position="456"/>
    </location>
</feature>
<dbReference type="Pfam" id="PF25249">
    <property type="entry name" value="Ig_CFAP65_7th"/>
    <property type="match status" value="1"/>
</dbReference>
<dbReference type="PANTHER" id="PTHR46127:SF1">
    <property type="entry name" value="CILIA- AND FLAGELLA-ASSOCIATED PROTEIN 65"/>
    <property type="match status" value="1"/>
</dbReference>
<dbReference type="InterPro" id="IPR008962">
    <property type="entry name" value="PapD-like_sf"/>
</dbReference>
<dbReference type="Proteomes" id="UP000001646">
    <property type="component" value="Chromosome 1"/>
</dbReference>
<reference evidence="14" key="3">
    <citation type="submission" date="2025-09" db="UniProtKB">
        <authorList>
            <consortium name="Ensembl"/>
        </authorList>
    </citation>
    <scope>IDENTIFICATION</scope>
</reference>
<reference evidence="14" key="2">
    <citation type="submission" date="2025-08" db="UniProtKB">
        <authorList>
            <consortium name="Ensembl"/>
        </authorList>
    </citation>
    <scope>IDENTIFICATION</scope>
</reference>
<keyword evidence="4" id="KW-0282">Flagellum</keyword>
<dbReference type="InterPro" id="IPR013783">
    <property type="entry name" value="Ig-like_fold"/>
</dbReference>
<dbReference type="STRING" id="28377.ENSACAP00000005086"/>
<keyword evidence="3" id="KW-0963">Cytoplasm</keyword>
<dbReference type="Pfam" id="PF22544">
    <property type="entry name" value="HYDIN_VesB_CFA65-like_Ig"/>
    <property type="match status" value="1"/>
</dbReference>
<evidence type="ECO:0000256" key="6">
    <source>
        <dbReference type="ARBA" id="ARBA00023273"/>
    </source>
</evidence>